<evidence type="ECO:0000313" key="3">
    <source>
        <dbReference type="EnsemblMetazoa" id="HelroP182802"/>
    </source>
</evidence>
<dbReference type="CTD" id="20208718"/>
<name>T1FIR9_HELRO</name>
<evidence type="ECO:0000256" key="1">
    <source>
        <dbReference type="SAM" id="MobiDB-lite"/>
    </source>
</evidence>
<dbReference type="GeneID" id="20208718"/>
<evidence type="ECO:0000313" key="4">
    <source>
        <dbReference type="Proteomes" id="UP000015101"/>
    </source>
</evidence>
<gene>
    <name evidence="3" type="primary">20208718</name>
    <name evidence="2" type="ORF">HELRODRAFT_182802</name>
</gene>
<proteinExistence type="predicted"/>
<reference evidence="2 4" key="2">
    <citation type="journal article" date="2013" name="Nature">
        <title>Insights into bilaterian evolution from three spiralian genomes.</title>
        <authorList>
            <person name="Simakov O."/>
            <person name="Marletaz F."/>
            <person name="Cho S.J."/>
            <person name="Edsinger-Gonzales E."/>
            <person name="Havlak P."/>
            <person name="Hellsten U."/>
            <person name="Kuo D.H."/>
            <person name="Larsson T."/>
            <person name="Lv J."/>
            <person name="Arendt D."/>
            <person name="Savage R."/>
            <person name="Osoegawa K."/>
            <person name="de Jong P."/>
            <person name="Grimwood J."/>
            <person name="Chapman J.A."/>
            <person name="Shapiro H."/>
            <person name="Aerts A."/>
            <person name="Otillar R.P."/>
            <person name="Terry A.Y."/>
            <person name="Boore J.L."/>
            <person name="Grigoriev I.V."/>
            <person name="Lindberg D.R."/>
            <person name="Seaver E.C."/>
            <person name="Weisblat D.A."/>
            <person name="Putnam N.H."/>
            <person name="Rokhsar D.S."/>
        </authorList>
    </citation>
    <scope>NUCLEOTIDE SEQUENCE</scope>
</reference>
<protein>
    <submittedName>
        <fullName evidence="2 3">Uncharacterized protein</fullName>
    </submittedName>
</protein>
<dbReference type="EMBL" id="KB097773">
    <property type="protein sequence ID" value="ESN90108.1"/>
    <property type="molecule type" value="Genomic_DNA"/>
</dbReference>
<dbReference type="RefSeq" id="XP_009031778.1">
    <property type="nucleotide sequence ID" value="XM_009033530.1"/>
</dbReference>
<dbReference type="EnsemblMetazoa" id="HelroT182802">
    <property type="protein sequence ID" value="HelroP182802"/>
    <property type="gene ID" value="HelroG182802"/>
</dbReference>
<dbReference type="InParanoid" id="T1FIR9"/>
<reference evidence="3" key="3">
    <citation type="submission" date="2015-06" db="UniProtKB">
        <authorList>
            <consortium name="EnsemblMetazoa"/>
        </authorList>
    </citation>
    <scope>IDENTIFICATION</scope>
</reference>
<accession>T1FIR9</accession>
<sequence>MQILNIDIGRFPESATTTRVDSDLYFFIHIPLTTYVTKFILYDIISFPIPIQVSPHRLEINNLPRFFQLFTAGQAAGKKRTQSEKILHAEAIDNWFHGQQLPKSPDVETTADRRLKRRMELRPYIGRSESGEFQEFPQDRIETQTYEGRLHPTT</sequence>
<reference evidence="4" key="1">
    <citation type="submission" date="2012-12" db="EMBL/GenBank/DDBJ databases">
        <authorList>
            <person name="Hellsten U."/>
            <person name="Grimwood J."/>
            <person name="Chapman J.A."/>
            <person name="Shapiro H."/>
            <person name="Aerts A."/>
            <person name="Otillar R.P."/>
            <person name="Terry A.Y."/>
            <person name="Boore J.L."/>
            <person name="Simakov O."/>
            <person name="Marletaz F."/>
            <person name="Cho S.-J."/>
            <person name="Edsinger-Gonzales E."/>
            <person name="Havlak P."/>
            <person name="Kuo D.-H."/>
            <person name="Larsson T."/>
            <person name="Lv J."/>
            <person name="Arendt D."/>
            <person name="Savage R."/>
            <person name="Osoegawa K."/>
            <person name="de Jong P."/>
            <person name="Lindberg D.R."/>
            <person name="Seaver E.C."/>
            <person name="Weisblat D.A."/>
            <person name="Putnam N.H."/>
            <person name="Grigoriev I.V."/>
            <person name="Rokhsar D.S."/>
        </authorList>
    </citation>
    <scope>NUCLEOTIDE SEQUENCE</scope>
</reference>
<dbReference type="EMBL" id="AMQM01008420">
    <property type="status" value="NOT_ANNOTATED_CDS"/>
    <property type="molecule type" value="Genomic_DNA"/>
</dbReference>
<feature type="region of interest" description="Disordered" evidence="1">
    <location>
        <begin position="129"/>
        <end position="154"/>
    </location>
</feature>
<dbReference type="Proteomes" id="UP000015101">
    <property type="component" value="Unassembled WGS sequence"/>
</dbReference>
<dbReference type="HOGENOM" id="CLU_1706202_0_0_1"/>
<dbReference type="STRING" id="6412.T1FIR9"/>
<evidence type="ECO:0000313" key="2">
    <source>
        <dbReference type="EMBL" id="ESN90108.1"/>
    </source>
</evidence>
<organism evidence="3 4">
    <name type="scientific">Helobdella robusta</name>
    <name type="common">Californian leech</name>
    <dbReference type="NCBI Taxonomy" id="6412"/>
    <lineage>
        <taxon>Eukaryota</taxon>
        <taxon>Metazoa</taxon>
        <taxon>Spiralia</taxon>
        <taxon>Lophotrochozoa</taxon>
        <taxon>Annelida</taxon>
        <taxon>Clitellata</taxon>
        <taxon>Hirudinea</taxon>
        <taxon>Rhynchobdellida</taxon>
        <taxon>Glossiphoniidae</taxon>
        <taxon>Helobdella</taxon>
    </lineage>
</organism>
<keyword evidence="4" id="KW-1185">Reference proteome</keyword>
<dbReference type="AlphaFoldDB" id="T1FIR9"/>
<dbReference type="KEGG" id="hro:HELRODRAFT_182802"/>